<reference evidence="4" key="1">
    <citation type="submission" date="2017-08" db="EMBL/GenBank/DDBJ databases">
        <authorList>
            <person name="Imhoff J.F."/>
            <person name="Rahn T."/>
            <person name="Kuenzel S."/>
            <person name="Neulinger S.C."/>
        </authorList>
    </citation>
    <scope>NUCLEOTIDE SEQUENCE</scope>
    <source>
        <strain evidence="4">IM 151</strain>
    </source>
</reference>
<dbReference type="PANTHER" id="PTHR30461">
    <property type="entry name" value="DNA-INVERTASE FROM LAMBDOID PROPHAGE"/>
    <property type="match status" value="1"/>
</dbReference>
<feature type="domain" description="Recombinase" evidence="3">
    <location>
        <begin position="156"/>
        <end position="295"/>
    </location>
</feature>
<dbReference type="Gene3D" id="3.90.1750.20">
    <property type="entry name" value="Putative Large Serine Recombinase, Chain B, Domain 2"/>
    <property type="match status" value="1"/>
</dbReference>
<proteinExistence type="predicted"/>
<evidence type="ECO:0000259" key="3">
    <source>
        <dbReference type="PROSITE" id="PS51737"/>
    </source>
</evidence>
<evidence type="ECO:0000259" key="2">
    <source>
        <dbReference type="PROSITE" id="PS51736"/>
    </source>
</evidence>
<dbReference type="Proteomes" id="UP001041814">
    <property type="component" value="Unassembled WGS sequence"/>
</dbReference>
<keyword evidence="5" id="KW-1185">Reference proteome</keyword>
<dbReference type="InterPro" id="IPR006119">
    <property type="entry name" value="Resolv_N"/>
</dbReference>
<protein>
    <recommendedName>
        <fullName evidence="6">DNA invertase Pin-like site-specific DNA recombinase</fullName>
    </recommendedName>
</protein>
<dbReference type="SMART" id="SM00857">
    <property type="entry name" value="Resolvase"/>
    <property type="match status" value="1"/>
</dbReference>
<feature type="coiled-coil region" evidence="1">
    <location>
        <begin position="417"/>
        <end position="472"/>
    </location>
</feature>
<dbReference type="SUPFAM" id="SSF53041">
    <property type="entry name" value="Resolvase-like"/>
    <property type="match status" value="1"/>
</dbReference>
<comment type="caution">
    <text evidence="4">The sequence shown here is derived from an EMBL/GenBank/DDBJ whole genome shotgun (WGS) entry which is preliminary data.</text>
</comment>
<keyword evidence="1" id="KW-0175">Coiled coil</keyword>
<name>A0ABS1DMS2_RUBGE</name>
<reference evidence="4" key="2">
    <citation type="journal article" date="2020" name="Microorganisms">
        <title>Osmotic Adaptation and Compatible Solute Biosynthesis of Phototrophic Bacteria as Revealed from Genome Analyses.</title>
        <authorList>
            <person name="Imhoff J.F."/>
            <person name="Rahn T."/>
            <person name="Kunzel S."/>
            <person name="Keller A."/>
            <person name="Neulinger S.C."/>
        </authorList>
    </citation>
    <scope>NUCLEOTIDE SEQUENCE</scope>
    <source>
        <strain evidence="4">IM 151</strain>
    </source>
</reference>
<dbReference type="InterPro" id="IPR025827">
    <property type="entry name" value="Zn_ribbon_recom_dom"/>
</dbReference>
<dbReference type="Gene3D" id="3.40.50.1390">
    <property type="entry name" value="Resolvase, N-terminal catalytic domain"/>
    <property type="match status" value="1"/>
</dbReference>
<dbReference type="InterPro" id="IPR011109">
    <property type="entry name" value="DNA_bind_recombinase_dom"/>
</dbReference>
<evidence type="ECO:0000313" key="4">
    <source>
        <dbReference type="EMBL" id="MBK1711264.1"/>
    </source>
</evidence>
<organism evidence="4 5">
    <name type="scientific">Rubrivivax gelatinosus</name>
    <name type="common">Rhodocyclus gelatinosus</name>
    <name type="synonym">Rhodopseudomonas gelatinosa</name>
    <dbReference type="NCBI Taxonomy" id="28068"/>
    <lineage>
        <taxon>Bacteria</taxon>
        <taxon>Pseudomonadati</taxon>
        <taxon>Pseudomonadota</taxon>
        <taxon>Betaproteobacteria</taxon>
        <taxon>Burkholderiales</taxon>
        <taxon>Sphaerotilaceae</taxon>
        <taxon>Rubrivivax</taxon>
    </lineage>
</organism>
<dbReference type="InterPro" id="IPR050639">
    <property type="entry name" value="SSR_resolvase"/>
</dbReference>
<dbReference type="InterPro" id="IPR036162">
    <property type="entry name" value="Resolvase-like_N_sf"/>
</dbReference>
<dbReference type="Pfam" id="PF07508">
    <property type="entry name" value="Recombinase"/>
    <property type="match status" value="1"/>
</dbReference>
<accession>A0ABS1DMS2</accession>
<sequence>MRAVLYARYSSDRQRETSIDDQLRAGRTLIAREGWHLAGEWGDEEISGSTPVALRPGGKALLAAALASRFDVLVLEGLDRLSREVGEQESIVKRLEHRGIRIVGTADGYDSEARGRKVMRIARGLVNELYLDDLREKTHRGLAGQFDRGFHVGGVCFGYRSEPVDGADGRRLVVDEAEASVVRDIFEAYAAGDSARAICHRLNAAGIPSPRGGTWAVSALVGDRARGAGLLNNQLYAGRLIWNRRQWLKDPDSGKRRYVERPREEWQVRDVPELRIVPADLWASVRARDRRFGVQGKGAKMRTLFAGLLRCSCCGGPMTAIDARRYGCNVHQDRGPAVCANRDAFRRRDVDQALLGLVREQLLAPEMLAQLQASVRAGLRAATAQASRAGKASAARQAELEGEISHLVDAVAQIGLSEALKARLAAAEAELAQLQAPPPETIDVERAASMALAAYRRRLLDLQAALERESDRERTRELLAEIVGPVLLRRDDAGDWAQMEEPAQRVALAGSASGNGCGGRI</sequence>
<dbReference type="Pfam" id="PF13408">
    <property type="entry name" value="Zn_ribbon_recom"/>
    <property type="match status" value="1"/>
</dbReference>
<dbReference type="Pfam" id="PF00239">
    <property type="entry name" value="Resolvase"/>
    <property type="match status" value="1"/>
</dbReference>
<evidence type="ECO:0000313" key="5">
    <source>
        <dbReference type="Proteomes" id="UP001041814"/>
    </source>
</evidence>
<dbReference type="PANTHER" id="PTHR30461:SF23">
    <property type="entry name" value="DNA RECOMBINASE-RELATED"/>
    <property type="match status" value="1"/>
</dbReference>
<gene>
    <name evidence="4" type="ORF">CKO43_00545</name>
</gene>
<dbReference type="PROSITE" id="PS51736">
    <property type="entry name" value="RECOMBINASES_3"/>
    <property type="match status" value="1"/>
</dbReference>
<evidence type="ECO:0008006" key="6">
    <source>
        <dbReference type="Google" id="ProtNLM"/>
    </source>
</evidence>
<dbReference type="InterPro" id="IPR038109">
    <property type="entry name" value="DNA_bind_recomb_sf"/>
</dbReference>
<evidence type="ECO:0000256" key="1">
    <source>
        <dbReference type="SAM" id="Coils"/>
    </source>
</evidence>
<feature type="domain" description="Resolvase/invertase-type recombinase catalytic" evidence="2">
    <location>
        <begin position="2"/>
        <end position="149"/>
    </location>
</feature>
<dbReference type="PROSITE" id="PS51737">
    <property type="entry name" value="RECOMBINASE_DNA_BIND"/>
    <property type="match status" value="1"/>
</dbReference>
<dbReference type="CDD" id="cd00338">
    <property type="entry name" value="Ser_Recombinase"/>
    <property type="match status" value="1"/>
</dbReference>
<dbReference type="EMBL" id="NRRU01000001">
    <property type="protein sequence ID" value="MBK1711264.1"/>
    <property type="molecule type" value="Genomic_DNA"/>
</dbReference>